<dbReference type="Proteomes" id="UP001188597">
    <property type="component" value="Unassembled WGS sequence"/>
</dbReference>
<keyword evidence="4" id="KW-0472">Membrane</keyword>
<dbReference type="PANTHER" id="PTHR47926">
    <property type="entry name" value="PENTATRICOPEPTIDE REPEAT-CONTAINING PROTEIN"/>
    <property type="match status" value="1"/>
</dbReference>
<dbReference type="Pfam" id="PF01535">
    <property type="entry name" value="PPR"/>
    <property type="match status" value="2"/>
</dbReference>
<dbReference type="NCBIfam" id="TIGR00756">
    <property type="entry name" value="PPR"/>
    <property type="match status" value="1"/>
</dbReference>
<comment type="caution">
    <text evidence="5">The sequence shown here is derived from an EMBL/GenBank/DDBJ whole genome shotgun (WGS) entry which is preliminary data.</text>
</comment>
<keyword evidence="6" id="KW-1185">Reference proteome</keyword>
<evidence type="ECO:0008006" key="7">
    <source>
        <dbReference type="Google" id="ProtNLM"/>
    </source>
</evidence>
<dbReference type="Gene3D" id="1.25.40.10">
    <property type="entry name" value="Tetratricopeptide repeat domain"/>
    <property type="match status" value="1"/>
</dbReference>
<feature type="repeat" description="PPR" evidence="2">
    <location>
        <begin position="187"/>
        <end position="221"/>
    </location>
</feature>
<dbReference type="InterPro" id="IPR002885">
    <property type="entry name" value="PPR_rpt"/>
</dbReference>
<feature type="transmembrane region" description="Helical" evidence="4">
    <location>
        <begin position="252"/>
        <end position="273"/>
    </location>
</feature>
<name>A0AA88WGQ1_9ASTE</name>
<evidence type="ECO:0000256" key="3">
    <source>
        <dbReference type="SAM" id="MobiDB-lite"/>
    </source>
</evidence>
<keyword evidence="4" id="KW-0812">Transmembrane</keyword>
<dbReference type="PROSITE" id="PS51375">
    <property type="entry name" value="PPR"/>
    <property type="match status" value="1"/>
</dbReference>
<proteinExistence type="predicted"/>
<gene>
    <name evidence="5" type="ORF">RJ639_041722</name>
</gene>
<feature type="region of interest" description="Disordered" evidence="3">
    <location>
        <begin position="1"/>
        <end position="71"/>
    </location>
</feature>
<keyword evidence="1" id="KW-0677">Repeat</keyword>
<dbReference type="GO" id="GO:0003723">
    <property type="term" value="F:RNA binding"/>
    <property type="evidence" value="ECO:0007669"/>
    <property type="project" value="InterPro"/>
</dbReference>
<dbReference type="GO" id="GO:0009451">
    <property type="term" value="P:RNA modification"/>
    <property type="evidence" value="ECO:0007669"/>
    <property type="project" value="InterPro"/>
</dbReference>
<evidence type="ECO:0000313" key="6">
    <source>
        <dbReference type="Proteomes" id="UP001188597"/>
    </source>
</evidence>
<dbReference type="AlphaFoldDB" id="A0AA88WGQ1"/>
<evidence type="ECO:0000256" key="2">
    <source>
        <dbReference type="PROSITE-ProRule" id="PRU00708"/>
    </source>
</evidence>
<feature type="compositionally biased region" description="Polar residues" evidence="3">
    <location>
        <begin position="61"/>
        <end position="71"/>
    </location>
</feature>
<evidence type="ECO:0000256" key="4">
    <source>
        <dbReference type="SAM" id="Phobius"/>
    </source>
</evidence>
<accession>A0AA88WGQ1</accession>
<evidence type="ECO:0000313" key="5">
    <source>
        <dbReference type="EMBL" id="KAK3027531.1"/>
    </source>
</evidence>
<protein>
    <recommendedName>
        <fullName evidence="7">Pentatricopeptide repeat-containing protein</fullName>
    </recommendedName>
</protein>
<keyword evidence="4" id="KW-1133">Transmembrane helix</keyword>
<evidence type="ECO:0000256" key="1">
    <source>
        <dbReference type="ARBA" id="ARBA00022737"/>
    </source>
</evidence>
<sequence>MELDSGVASPKRLRTPSEELDQNTSWGSKKIKAAVVDDPTSPPRTLRSHGNTSPWDPAEASQRSPTTTHSISQAAEVIREAAPVLFVPLSCRRPNTEKKEMSPLVQLHISIPSSGSVKALPLSSSRVPTISLTSSQRSVTGENDVLSPAQLSKKLLVHFCTNAPKAGHCKYGLSLHVAVIKTGMQCDVVVSNHLLNVYAKCGNLNSARQMFNGMSERNLVTWSVMISGYDQGGKPLLAVELLSQMQVESNEYIFAITYLIVILFGGTIGHSNVPMFIKV</sequence>
<dbReference type="EMBL" id="JAVXUP010000455">
    <property type="protein sequence ID" value="KAK3027531.1"/>
    <property type="molecule type" value="Genomic_DNA"/>
</dbReference>
<reference evidence="5" key="1">
    <citation type="submission" date="2022-12" db="EMBL/GenBank/DDBJ databases">
        <title>Draft genome assemblies for two species of Escallonia (Escalloniales).</title>
        <authorList>
            <person name="Chanderbali A."/>
            <person name="Dervinis C."/>
            <person name="Anghel I."/>
            <person name="Soltis D."/>
            <person name="Soltis P."/>
            <person name="Zapata F."/>
        </authorList>
    </citation>
    <scope>NUCLEOTIDE SEQUENCE</scope>
    <source>
        <strain evidence="5">UCBG64.0493</strain>
        <tissue evidence="5">Leaf</tissue>
    </source>
</reference>
<dbReference type="InterPro" id="IPR011990">
    <property type="entry name" value="TPR-like_helical_dom_sf"/>
</dbReference>
<dbReference type="InterPro" id="IPR046960">
    <property type="entry name" value="PPR_At4g14850-like_plant"/>
</dbReference>
<organism evidence="5 6">
    <name type="scientific">Escallonia herrerae</name>
    <dbReference type="NCBI Taxonomy" id="1293975"/>
    <lineage>
        <taxon>Eukaryota</taxon>
        <taxon>Viridiplantae</taxon>
        <taxon>Streptophyta</taxon>
        <taxon>Embryophyta</taxon>
        <taxon>Tracheophyta</taxon>
        <taxon>Spermatophyta</taxon>
        <taxon>Magnoliopsida</taxon>
        <taxon>eudicotyledons</taxon>
        <taxon>Gunneridae</taxon>
        <taxon>Pentapetalae</taxon>
        <taxon>asterids</taxon>
        <taxon>campanulids</taxon>
        <taxon>Escalloniales</taxon>
        <taxon>Escalloniaceae</taxon>
        <taxon>Escallonia</taxon>
    </lineage>
</organism>